<comment type="caution">
    <text evidence="1">The sequence shown here is derived from an EMBL/GenBank/DDBJ whole genome shotgun (WGS) entry which is preliminary data.</text>
</comment>
<dbReference type="Proteomes" id="UP000784294">
    <property type="component" value="Unassembled WGS sequence"/>
</dbReference>
<dbReference type="AlphaFoldDB" id="A0A3S5CDU5"/>
<sequence length="86" mass="9645">MRENSGNLTIQSSFISLSLSLSPSPFYQFDVYLAATFSLFSVSLRPLRCVINTQPTYPTQARIAQAPITATERMHINPHKAEDRLS</sequence>
<evidence type="ECO:0000313" key="1">
    <source>
        <dbReference type="EMBL" id="VEL13082.1"/>
    </source>
</evidence>
<proteinExistence type="predicted"/>
<dbReference type="EMBL" id="CAAALY010016735">
    <property type="protein sequence ID" value="VEL13082.1"/>
    <property type="molecule type" value="Genomic_DNA"/>
</dbReference>
<keyword evidence="2" id="KW-1185">Reference proteome</keyword>
<name>A0A3S5CDU5_9PLAT</name>
<accession>A0A3S5CDU5</accession>
<reference evidence="1" key="1">
    <citation type="submission" date="2018-11" db="EMBL/GenBank/DDBJ databases">
        <authorList>
            <consortium name="Pathogen Informatics"/>
        </authorList>
    </citation>
    <scope>NUCLEOTIDE SEQUENCE</scope>
</reference>
<evidence type="ECO:0000313" key="2">
    <source>
        <dbReference type="Proteomes" id="UP000784294"/>
    </source>
</evidence>
<gene>
    <name evidence="1" type="ORF">PXEA_LOCUS6522</name>
</gene>
<organism evidence="1 2">
    <name type="scientific">Protopolystoma xenopodis</name>
    <dbReference type="NCBI Taxonomy" id="117903"/>
    <lineage>
        <taxon>Eukaryota</taxon>
        <taxon>Metazoa</taxon>
        <taxon>Spiralia</taxon>
        <taxon>Lophotrochozoa</taxon>
        <taxon>Platyhelminthes</taxon>
        <taxon>Monogenea</taxon>
        <taxon>Polyopisthocotylea</taxon>
        <taxon>Polystomatidea</taxon>
        <taxon>Polystomatidae</taxon>
        <taxon>Protopolystoma</taxon>
    </lineage>
</organism>
<protein>
    <submittedName>
        <fullName evidence="1">Uncharacterized protein</fullName>
    </submittedName>
</protein>